<reference evidence="2" key="3">
    <citation type="submission" date="2010-09" db="EMBL/GenBank/DDBJ databases">
        <title>Annotation of Gaeumannomyces graminis var. tritici R3-111a-1.</title>
        <authorList>
            <consortium name="The Broad Institute Genome Sequencing Platform"/>
            <person name="Ma L.-J."/>
            <person name="Dead R."/>
            <person name="Young S.K."/>
            <person name="Zeng Q."/>
            <person name="Gargeya S."/>
            <person name="Fitzgerald M."/>
            <person name="Haas B."/>
            <person name="Abouelleil A."/>
            <person name="Alvarado L."/>
            <person name="Arachchi H.M."/>
            <person name="Berlin A."/>
            <person name="Brown A."/>
            <person name="Chapman S.B."/>
            <person name="Chen Z."/>
            <person name="Dunbar C."/>
            <person name="Freedman E."/>
            <person name="Gearin G."/>
            <person name="Gellesch M."/>
            <person name="Goldberg J."/>
            <person name="Griggs A."/>
            <person name="Gujja S."/>
            <person name="Heiman D."/>
            <person name="Howarth C."/>
            <person name="Larson L."/>
            <person name="Lui A."/>
            <person name="MacDonald P.J.P."/>
            <person name="Mehta T."/>
            <person name="Montmayeur A."/>
            <person name="Murphy C."/>
            <person name="Neiman D."/>
            <person name="Pearson M."/>
            <person name="Priest M."/>
            <person name="Roberts A."/>
            <person name="Saif S."/>
            <person name="Shea T."/>
            <person name="Shenoy N."/>
            <person name="Sisk P."/>
            <person name="Stolte C."/>
            <person name="Sykes S."/>
            <person name="Yandava C."/>
            <person name="Wortman J."/>
            <person name="Nusbaum C."/>
            <person name="Birren B."/>
        </authorList>
    </citation>
    <scope>NUCLEOTIDE SEQUENCE</scope>
    <source>
        <strain evidence="2">R3-111a-1</strain>
    </source>
</reference>
<dbReference type="EnsemblFungi" id="EJT68453">
    <property type="protein sequence ID" value="EJT68453"/>
    <property type="gene ID" value="GGTG_13971"/>
</dbReference>
<name>J3PKC0_GAET3</name>
<dbReference type="EMBL" id="GL385485">
    <property type="protein sequence ID" value="EJT68453.1"/>
    <property type="molecule type" value="Genomic_DNA"/>
</dbReference>
<proteinExistence type="predicted"/>
<evidence type="ECO:0000313" key="4">
    <source>
        <dbReference type="Proteomes" id="UP000006039"/>
    </source>
</evidence>
<sequence>MHRGQQHHQEHQSWSRPLCLLIGRHTTVWDAWSWNAMCWIPASALPRAARKMPIGSQPSVSAMPIPGFDTWVSSHAPPEATSHAPPLPRSPYAHPSLTSGTTHPALGLSWLPSSSLSLPLVPHVLGSWGPTTQLRLRAGNPSGV</sequence>
<dbReference type="RefSeq" id="XP_009230160.1">
    <property type="nucleotide sequence ID" value="XM_009231896.1"/>
</dbReference>
<organism evidence="2">
    <name type="scientific">Gaeumannomyces tritici (strain R3-111a-1)</name>
    <name type="common">Wheat and barley take-all root rot fungus</name>
    <name type="synonym">Gaeumannomyces graminis var. tritici</name>
    <dbReference type="NCBI Taxonomy" id="644352"/>
    <lineage>
        <taxon>Eukaryota</taxon>
        <taxon>Fungi</taxon>
        <taxon>Dikarya</taxon>
        <taxon>Ascomycota</taxon>
        <taxon>Pezizomycotina</taxon>
        <taxon>Sordariomycetes</taxon>
        <taxon>Sordariomycetidae</taxon>
        <taxon>Magnaporthales</taxon>
        <taxon>Magnaporthaceae</taxon>
        <taxon>Gaeumannomyces</taxon>
    </lineage>
</organism>
<reference evidence="3" key="5">
    <citation type="submission" date="2018-04" db="UniProtKB">
        <authorList>
            <consortium name="EnsemblFungi"/>
        </authorList>
    </citation>
    <scope>IDENTIFICATION</scope>
    <source>
        <strain evidence="3">R3-111a-1</strain>
    </source>
</reference>
<evidence type="ECO:0000256" key="1">
    <source>
        <dbReference type="SAM" id="MobiDB-lite"/>
    </source>
</evidence>
<reference evidence="4" key="1">
    <citation type="submission" date="2010-07" db="EMBL/GenBank/DDBJ databases">
        <title>The genome sequence of Gaeumannomyces graminis var. tritici strain R3-111a-1.</title>
        <authorList>
            <consortium name="The Broad Institute Genome Sequencing Platform"/>
            <person name="Ma L.-J."/>
            <person name="Dead R."/>
            <person name="Young S."/>
            <person name="Zeng Q."/>
            <person name="Koehrsen M."/>
            <person name="Alvarado L."/>
            <person name="Berlin A."/>
            <person name="Chapman S.B."/>
            <person name="Chen Z."/>
            <person name="Freedman E."/>
            <person name="Gellesch M."/>
            <person name="Goldberg J."/>
            <person name="Griggs A."/>
            <person name="Gujja S."/>
            <person name="Heilman E.R."/>
            <person name="Heiman D."/>
            <person name="Hepburn T."/>
            <person name="Howarth C."/>
            <person name="Jen D."/>
            <person name="Larson L."/>
            <person name="Mehta T."/>
            <person name="Neiman D."/>
            <person name="Pearson M."/>
            <person name="Roberts A."/>
            <person name="Saif S."/>
            <person name="Shea T."/>
            <person name="Shenoy N."/>
            <person name="Sisk P."/>
            <person name="Stolte C."/>
            <person name="Sykes S."/>
            <person name="Walk T."/>
            <person name="White J."/>
            <person name="Yandava C."/>
            <person name="Haas B."/>
            <person name="Nusbaum C."/>
            <person name="Birren B."/>
        </authorList>
    </citation>
    <scope>NUCLEOTIDE SEQUENCE [LARGE SCALE GENOMIC DNA]</scope>
    <source>
        <strain evidence="4">R3-111a-1</strain>
    </source>
</reference>
<reference evidence="3" key="4">
    <citation type="journal article" date="2015" name="G3 (Bethesda)">
        <title>Genome sequences of three phytopathogenic species of the Magnaporthaceae family of fungi.</title>
        <authorList>
            <person name="Okagaki L.H."/>
            <person name="Nunes C.C."/>
            <person name="Sailsbery J."/>
            <person name="Clay B."/>
            <person name="Brown D."/>
            <person name="John T."/>
            <person name="Oh Y."/>
            <person name="Young N."/>
            <person name="Fitzgerald M."/>
            <person name="Haas B.J."/>
            <person name="Zeng Q."/>
            <person name="Young S."/>
            <person name="Adiconis X."/>
            <person name="Fan L."/>
            <person name="Levin J.Z."/>
            <person name="Mitchell T.K."/>
            <person name="Okubara P.A."/>
            <person name="Farman M.L."/>
            <person name="Kohn L.M."/>
            <person name="Birren B."/>
            <person name="Ma L.-J."/>
            <person name="Dean R.A."/>
        </authorList>
    </citation>
    <scope>NUCLEOTIDE SEQUENCE</scope>
    <source>
        <strain evidence="3">R3-111a-1</strain>
    </source>
</reference>
<evidence type="ECO:0000313" key="2">
    <source>
        <dbReference type="EMBL" id="EJT68453.1"/>
    </source>
</evidence>
<reference evidence="2" key="2">
    <citation type="submission" date="2010-07" db="EMBL/GenBank/DDBJ databases">
        <authorList>
            <consortium name="The Broad Institute Genome Sequencing Platform"/>
            <consortium name="Broad Institute Genome Sequencing Center for Infectious Disease"/>
            <person name="Ma L.-J."/>
            <person name="Dead R."/>
            <person name="Young S."/>
            <person name="Zeng Q."/>
            <person name="Koehrsen M."/>
            <person name="Alvarado L."/>
            <person name="Berlin A."/>
            <person name="Chapman S.B."/>
            <person name="Chen Z."/>
            <person name="Freedman E."/>
            <person name="Gellesch M."/>
            <person name="Goldberg J."/>
            <person name="Griggs A."/>
            <person name="Gujja S."/>
            <person name="Heilman E.R."/>
            <person name="Heiman D."/>
            <person name="Hepburn T."/>
            <person name="Howarth C."/>
            <person name="Jen D."/>
            <person name="Larson L."/>
            <person name="Mehta T."/>
            <person name="Neiman D."/>
            <person name="Pearson M."/>
            <person name="Roberts A."/>
            <person name="Saif S."/>
            <person name="Shea T."/>
            <person name="Shenoy N."/>
            <person name="Sisk P."/>
            <person name="Stolte C."/>
            <person name="Sykes S."/>
            <person name="Walk T."/>
            <person name="White J."/>
            <person name="Yandava C."/>
            <person name="Haas B."/>
            <person name="Nusbaum C."/>
            <person name="Birren B."/>
        </authorList>
    </citation>
    <scope>NUCLEOTIDE SEQUENCE</scope>
    <source>
        <strain evidence="2">R3-111a-1</strain>
    </source>
</reference>
<dbReference type="Proteomes" id="UP000006039">
    <property type="component" value="Unassembled WGS sequence"/>
</dbReference>
<gene>
    <name evidence="3" type="primary">20354429</name>
    <name evidence="2" type="ORF">GGTG_13971</name>
</gene>
<accession>J3PKC0</accession>
<feature type="region of interest" description="Disordered" evidence="1">
    <location>
        <begin position="72"/>
        <end position="98"/>
    </location>
</feature>
<keyword evidence="4" id="KW-1185">Reference proteome</keyword>
<protein>
    <submittedName>
        <fullName evidence="2 3">Uncharacterized protein</fullName>
    </submittedName>
</protein>
<dbReference type="HOGENOM" id="CLU_1796600_0_0_1"/>
<dbReference type="VEuPathDB" id="FungiDB:GGTG_13971"/>
<dbReference type="AlphaFoldDB" id="J3PKC0"/>
<dbReference type="GeneID" id="20354429"/>
<evidence type="ECO:0000313" key="3">
    <source>
        <dbReference type="EnsemblFungi" id="EJT68453"/>
    </source>
</evidence>